<keyword evidence="4" id="KW-1185">Reference proteome</keyword>
<feature type="domain" description="DUF6534" evidence="2">
    <location>
        <begin position="148"/>
        <end position="235"/>
    </location>
</feature>
<feature type="transmembrane region" description="Helical" evidence="1">
    <location>
        <begin position="141"/>
        <end position="163"/>
    </location>
</feature>
<name>A0A8K0UF15_9AGAR</name>
<proteinExistence type="predicted"/>
<reference evidence="3" key="1">
    <citation type="journal article" date="2021" name="New Phytol.">
        <title>Evolutionary innovations through gain and loss of genes in the ectomycorrhizal Boletales.</title>
        <authorList>
            <person name="Wu G."/>
            <person name="Miyauchi S."/>
            <person name="Morin E."/>
            <person name="Kuo A."/>
            <person name="Drula E."/>
            <person name="Varga T."/>
            <person name="Kohler A."/>
            <person name="Feng B."/>
            <person name="Cao Y."/>
            <person name="Lipzen A."/>
            <person name="Daum C."/>
            <person name="Hundley H."/>
            <person name="Pangilinan J."/>
            <person name="Johnson J."/>
            <person name="Barry K."/>
            <person name="LaButti K."/>
            <person name="Ng V."/>
            <person name="Ahrendt S."/>
            <person name="Min B."/>
            <person name="Choi I.G."/>
            <person name="Park H."/>
            <person name="Plett J.M."/>
            <person name="Magnuson J."/>
            <person name="Spatafora J.W."/>
            <person name="Nagy L.G."/>
            <person name="Henrissat B."/>
            <person name="Grigoriev I.V."/>
            <person name="Yang Z.L."/>
            <person name="Xu J."/>
            <person name="Martin F.M."/>
        </authorList>
    </citation>
    <scope>NUCLEOTIDE SEQUENCE</scope>
    <source>
        <strain evidence="3">KKN 215</strain>
    </source>
</reference>
<sequence length="339" mass="37001">MNWGLFGVLTVQVYIYYISFPKDHWRLKSVVSLAYTLEIIQIILSTHDAFRVYGSGWGNLEELDSIGLVWISIPILDSMISSLSQMFYSWRIYTLSHNLWLVIVILTIALVELGAGIYEGVACLHLNGLTEIPIKTYKSTIVWAGAAALGEIVITCSMFYYLRKAKKDSHMKRTTTLLTHLIKLSVETGFICAAVALGGLILFVASPTTTCYEVFAICASKLFSNCFVAVLNSRVNIVGGRNASNSQEDTLSLEVSRMKAATRQFGGTSLGTTTAGGIGTGTGTGMTGRYFGKKKSSGGITVEITRDTDMDIDLEMHERSVGTVDGDMAKVDRDTAYGV</sequence>
<keyword evidence="1" id="KW-1133">Transmembrane helix</keyword>
<dbReference type="OrthoDB" id="2953893at2759"/>
<feature type="transmembrane region" description="Helical" evidence="1">
    <location>
        <begin position="184"/>
        <end position="205"/>
    </location>
</feature>
<dbReference type="PANTHER" id="PTHR40465">
    <property type="entry name" value="CHROMOSOME 1, WHOLE GENOME SHOTGUN SEQUENCE"/>
    <property type="match status" value="1"/>
</dbReference>
<evidence type="ECO:0000256" key="1">
    <source>
        <dbReference type="SAM" id="Phobius"/>
    </source>
</evidence>
<evidence type="ECO:0000313" key="3">
    <source>
        <dbReference type="EMBL" id="KAH8078748.1"/>
    </source>
</evidence>
<feature type="transmembrane region" description="Helical" evidence="1">
    <location>
        <begin position="99"/>
        <end position="121"/>
    </location>
</feature>
<evidence type="ECO:0000259" key="2">
    <source>
        <dbReference type="Pfam" id="PF20152"/>
    </source>
</evidence>
<keyword evidence="1" id="KW-0812">Transmembrane</keyword>
<dbReference type="Proteomes" id="UP000813824">
    <property type="component" value="Unassembled WGS sequence"/>
</dbReference>
<keyword evidence="1" id="KW-0472">Membrane</keyword>
<gene>
    <name evidence="3" type="ORF">BXZ70DRAFT_658967</name>
</gene>
<accession>A0A8K0UF15</accession>
<protein>
    <recommendedName>
        <fullName evidence="2">DUF6534 domain-containing protein</fullName>
    </recommendedName>
</protein>
<evidence type="ECO:0000313" key="4">
    <source>
        <dbReference type="Proteomes" id="UP000813824"/>
    </source>
</evidence>
<dbReference type="AlphaFoldDB" id="A0A8K0UF15"/>
<dbReference type="PANTHER" id="PTHR40465:SF1">
    <property type="entry name" value="DUF6534 DOMAIN-CONTAINING PROTEIN"/>
    <property type="match status" value="1"/>
</dbReference>
<organism evidence="3 4">
    <name type="scientific">Cristinia sonorae</name>
    <dbReference type="NCBI Taxonomy" id="1940300"/>
    <lineage>
        <taxon>Eukaryota</taxon>
        <taxon>Fungi</taxon>
        <taxon>Dikarya</taxon>
        <taxon>Basidiomycota</taxon>
        <taxon>Agaricomycotina</taxon>
        <taxon>Agaricomycetes</taxon>
        <taxon>Agaricomycetidae</taxon>
        <taxon>Agaricales</taxon>
        <taxon>Pleurotineae</taxon>
        <taxon>Stephanosporaceae</taxon>
        <taxon>Cristinia</taxon>
    </lineage>
</organism>
<comment type="caution">
    <text evidence="3">The sequence shown here is derived from an EMBL/GenBank/DDBJ whole genome shotgun (WGS) entry which is preliminary data.</text>
</comment>
<dbReference type="Pfam" id="PF20152">
    <property type="entry name" value="DUF6534"/>
    <property type="match status" value="1"/>
</dbReference>
<dbReference type="InterPro" id="IPR045339">
    <property type="entry name" value="DUF6534"/>
</dbReference>
<dbReference type="EMBL" id="JAEVFJ010000058">
    <property type="protein sequence ID" value="KAH8078748.1"/>
    <property type="molecule type" value="Genomic_DNA"/>
</dbReference>